<dbReference type="OMA" id="FACYLFT"/>
<organism evidence="1 2">
    <name type="scientific">Spraguea lophii (strain 42_110)</name>
    <name type="common">Microsporidian parasite</name>
    <dbReference type="NCBI Taxonomy" id="1358809"/>
    <lineage>
        <taxon>Eukaryota</taxon>
        <taxon>Fungi</taxon>
        <taxon>Fungi incertae sedis</taxon>
        <taxon>Microsporidia</taxon>
        <taxon>Spragueidae</taxon>
        <taxon>Spraguea</taxon>
    </lineage>
</organism>
<reference evidence="2" key="1">
    <citation type="journal article" date="2013" name="PLoS Genet.">
        <title>The genome of Spraguea lophii and the basis of host-microsporidian interactions.</title>
        <authorList>
            <person name="Campbell S.E."/>
            <person name="Williams T.A."/>
            <person name="Yousuf A."/>
            <person name="Soanes D.M."/>
            <person name="Paszkiewicz K.H."/>
            <person name="Williams B.A.P."/>
        </authorList>
    </citation>
    <scope>NUCLEOTIDE SEQUENCE [LARGE SCALE GENOMIC DNA]</scope>
    <source>
        <strain evidence="2">42_110</strain>
    </source>
</reference>
<dbReference type="AlphaFoldDB" id="S7W7H0"/>
<evidence type="ECO:0000313" key="2">
    <source>
        <dbReference type="Proteomes" id="UP000014978"/>
    </source>
</evidence>
<dbReference type="InParanoid" id="S7W7H0"/>
<accession>S7W7H0</accession>
<protein>
    <submittedName>
        <fullName evidence="1">Uncharacterized protein</fullName>
    </submittedName>
</protein>
<dbReference type="OrthoDB" id="2198293at2759"/>
<gene>
    <name evidence="1" type="ORF">SLOPH_1018</name>
</gene>
<comment type="caution">
    <text evidence="1">The sequence shown here is derived from an EMBL/GenBank/DDBJ whole genome shotgun (WGS) entry which is preliminary data.</text>
</comment>
<sequence length="683" mass="81772">MLRWKLIVETINKKKISGRTYSNELEELKKELENVCNFDKMQIYNILLDEEQQDIYSDNIIKLTETVIEENILSTSDLKYVIYLFNRSCIAKNNIEIFNTYKNLIKLNPIEVINYLLLKSKELNDIKYALNAIYYSVAEEHTKQIIDFIFTYYNENIKNNILDIFKENNIYLGLLVLDNDQYQEHIKNYRDKIILKRNNLSDLFFIGIQCIKINNLDHYKNILIEFLKMKNILSKEEVKNIESMLTSVIQSENNSIPIDITLLSHLNVDNLISSYLLTKKYNKIIELSKKIKIKRSILFHVYLKIENYDEAEILYEEELMERYENIKNNIYENDDEDITHYENKKESKSCNNFIIEEYENLKNNILPVIADKEKNIVEDNITEEDLFEFYLETEKNTLLLNILNNSDENRFLDLLKKIYYKNLKSNRTKILLEGISIGLQRFGSKNLNLIKILISFLHLDGIGIEERIPLLLKILERIECEGEEKWIYSICYNNVLDLTKIRSNDVFKILEFCFKLIEPVDEFFYLYLYVIRTYKTQEDKIVSFYNMFKTLKIKRYETLLLFYEYFLNFDMKIAMEIYDTLKINELKETDIKFLILVEETTVHENIKIKIEIIKEADKRNFLSKIILENIFVNVIYYGPLLSLFFIKEISKCIKIEDFMTENMKNMVKTQKEILNQIKGFKEI</sequence>
<dbReference type="HOGENOM" id="CLU_402888_0_0_1"/>
<proteinExistence type="predicted"/>
<name>S7W7H0_SPRLO</name>
<dbReference type="EMBL" id="ATCN01000576">
    <property type="protein sequence ID" value="EPR78746.1"/>
    <property type="molecule type" value="Genomic_DNA"/>
</dbReference>
<evidence type="ECO:0000313" key="1">
    <source>
        <dbReference type="EMBL" id="EPR78746.1"/>
    </source>
</evidence>
<keyword evidence="2" id="KW-1185">Reference proteome</keyword>
<dbReference type="Proteomes" id="UP000014978">
    <property type="component" value="Unassembled WGS sequence"/>
</dbReference>
<dbReference type="VEuPathDB" id="MicrosporidiaDB:SLOPH_1018"/>